<dbReference type="InterPro" id="IPR026960">
    <property type="entry name" value="RVT-Znf"/>
</dbReference>
<gene>
    <name evidence="3" type="ORF">Ddye_028166</name>
</gene>
<feature type="compositionally biased region" description="Polar residues" evidence="1">
    <location>
        <begin position="434"/>
        <end position="444"/>
    </location>
</feature>
<evidence type="ECO:0000313" key="4">
    <source>
        <dbReference type="Proteomes" id="UP001280121"/>
    </source>
</evidence>
<accession>A0AAD9TR56</accession>
<dbReference type="EMBL" id="JANJYI010000008">
    <property type="protein sequence ID" value="KAK2640371.1"/>
    <property type="molecule type" value="Genomic_DNA"/>
</dbReference>
<reference evidence="3" key="1">
    <citation type="journal article" date="2023" name="Plant J.">
        <title>Genome sequences and population genomics provide insights into the demographic history, inbreeding, and mutation load of two 'living fossil' tree species of Dipteronia.</title>
        <authorList>
            <person name="Feng Y."/>
            <person name="Comes H.P."/>
            <person name="Chen J."/>
            <person name="Zhu S."/>
            <person name="Lu R."/>
            <person name="Zhang X."/>
            <person name="Li P."/>
            <person name="Qiu J."/>
            <person name="Olsen K.M."/>
            <person name="Qiu Y."/>
        </authorList>
    </citation>
    <scope>NUCLEOTIDE SEQUENCE</scope>
    <source>
        <strain evidence="3">KIB01</strain>
    </source>
</reference>
<protein>
    <recommendedName>
        <fullName evidence="2">Reverse transcriptase zinc-binding domain-containing protein</fullName>
    </recommendedName>
</protein>
<dbReference type="Proteomes" id="UP001280121">
    <property type="component" value="Unassembled WGS sequence"/>
</dbReference>
<sequence>MLFIQESKLNTFDSRTIASLGGPVLTKGVGVEVEWSAGGLISLWDENLFTVVSCVTNNRSIILVGELLSVKKYVAFCNVYTPNLEYERKALWNDLLVTQGSLQEKELEEEFTHEEVWEAICSCDGNKAPGLDGPNLNFIKSNWDIKRDDFFGFLTEFYKNGEVVRHLNKTFIALIPKVGTLERISDFRPINLVGSMYKVLSKIGRRFANPNSPEVLVLVTWNKNNGLLAKWVWRFGYEGSSLWKKVICASYGLEANCIRWKWQGVDKNGKVQDFGQWQEDRWIWKVNLRRQVFDWEVVQWIRFLSFLDYLVIQRNSNDSLAWAFNANGIYSVKSFCRSLESMEENFDSSNLLWKSLCPLKIETFAWQLRRGRITVRDVLFQWVSDSTVAVSWANNLDDYGNFPHLHTILDIRGHLQSRRGLSVVYNPRSTNEVTDSLAKRSSNGGEDMLEFRE</sequence>
<evidence type="ECO:0000259" key="2">
    <source>
        <dbReference type="Pfam" id="PF13966"/>
    </source>
</evidence>
<dbReference type="PANTHER" id="PTHR36617">
    <property type="entry name" value="PROTEIN, PUTATIVE-RELATED"/>
    <property type="match status" value="1"/>
</dbReference>
<keyword evidence="4" id="KW-1185">Reference proteome</keyword>
<name>A0AAD9TR56_9ROSI</name>
<dbReference type="Pfam" id="PF13966">
    <property type="entry name" value="zf-RVT"/>
    <property type="match status" value="1"/>
</dbReference>
<feature type="domain" description="Reverse transcriptase zinc-binding" evidence="2">
    <location>
        <begin position="330"/>
        <end position="385"/>
    </location>
</feature>
<evidence type="ECO:0000313" key="3">
    <source>
        <dbReference type="EMBL" id="KAK2640371.1"/>
    </source>
</evidence>
<proteinExistence type="predicted"/>
<feature type="region of interest" description="Disordered" evidence="1">
    <location>
        <begin position="434"/>
        <end position="453"/>
    </location>
</feature>
<dbReference type="PANTHER" id="PTHR36617:SF5">
    <property type="entry name" value="OS05G0421675 PROTEIN"/>
    <property type="match status" value="1"/>
</dbReference>
<dbReference type="AlphaFoldDB" id="A0AAD9TR56"/>
<organism evidence="3 4">
    <name type="scientific">Dipteronia dyeriana</name>
    <dbReference type="NCBI Taxonomy" id="168575"/>
    <lineage>
        <taxon>Eukaryota</taxon>
        <taxon>Viridiplantae</taxon>
        <taxon>Streptophyta</taxon>
        <taxon>Embryophyta</taxon>
        <taxon>Tracheophyta</taxon>
        <taxon>Spermatophyta</taxon>
        <taxon>Magnoliopsida</taxon>
        <taxon>eudicotyledons</taxon>
        <taxon>Gunneridae</taxon>
        <taxon>Pentapetalae</taxon>
        <taxon>rosids</taxon>
        <taxon>malvids</taxon>
        <taxon>Sapindales</taxon>
        <taxon>Sapindaceae</taxon>
        <taxon>Hippocastanoideae</taxon>
        <taxon>Acereae</taxon>
        <taxon>Dipteronia</taxon>
    </lineage>
</organism>
<comment type="caution">
    <text evidence="3">The sequence shown here is derived from an EMBL/GenBank/DDBJ whole genome shotgun (WGS) entry which is preliminary data.</text>
</comment>
<evidence type="ECO:0000256" key="1">
    <source>
        <dbReference type="SAM" id="MobiDB-lite"/>
    </source>
</evidence>